<protein>
    <submittedName>
        <fullName evidence="2">Uncharacterized protein</fullName>
    </submittedName>
</protein>
<reference evidence="2" key="1">
    <citation type="journal article" date="2023" name="DNA Res.">
        <title>Chromosome-level genome assembly of Phrynocephalus forsythii using third-generation DNA sequencing and Hi-C analysis.</title>
        <authorList>
            <person name="Qi Y."/>
            <person name="Zhao W."/>
            <person name="Zhao Y."/>
            <person name="Niu C."/>
            <person name="Cao S."/>
            <person name="Zhang Y."/>
        </authorList>
    </citation>
    <scope>NUCLEOTIDE SEQUENCE</scope>
    <source>
        <tissue evidence="2">Muscle</tissue>
    </source>
</reference>
<dbReference type="AlphaFoldDB" id="A0A9Q0X8R5"/>
<evidence type="ECO:0000313" key="2">
    <source>
        <dbReference type="EMBL" id="KAJ7304403.1"/>
    </source>
</evidence>
<accession>A0A9Q0X8R5</accession>
<evidence type="ECO:0000256" key="1">
    <source>
        <dbReference type="SAM" id="MobiDB-lite"/>
    </source>
</evidence>
<dbReference type="Proteomes" id="UP001142489">
    <property type="component" value="Unassembled WGS sequence"/>
</dbReference>
<keyword evidence="3" id="KW-1185">Reference proteome</keyword>
<feature type="region of interest" description="Disordered" evidence="1">
    <location>
        <begin position="1"/>
        <end position="68"/>
    </location>
</feature>
<comment type="caution">
    <text evidence="2">The sequence shown here is derived from an EMBL/GenBank/DDBJ whole genome shotgun (WGS) entry which is preliminary data.</text>
</comment>
<gene>
    <name evidence="2" type="ORF">JRQ81_011960</name>
</gene>
<sequence>MRGRRGLALERMESAPGASVAPSRTPATAKCPRVTPRGRAVPAACPEMTEGEEDAGLDAATAEIPSTTEEMNVGAIDGGGGEFLLNIISERVLHVADDRKAWKLAGPLTLEEQTSSIKREGAAGVQHR</sequence>
<organism evidence="2 3">
    <name type="scientific">Phrynocephalus forsythii</name>
    <dbReference type="NCBI Taxonomy" id="171643"/>
    <lineage>
        <taxon>Eukaryota</taxon>
        <taxon>Metazoa</taxon>
        <taxon>Chordata</taxon>
        <taxon>Craniata</taxon>
        <taxon>Vertebrata</taxon>
        <taxon>Euteleostomi</taxon>
        <taxon>Lepidosauria</taxon>
        <taxon>Squamata</taxon>
        <taxon>Bifurcata</taxon>
        <taxon>Unidentata</taxon>
        <taxon>Episquamata</taxon>
        <taxon>Toxicofera</taxon>
        <taxon>Iguania</taxon>
        <taxon>Acrodonta</taxon>
        <taxon>Agamidae</taxon>
        <taxon>Agaminae</taxon>
        <taxon>Phrynocephalus</taxon>
    </lineage>
</organism>
<name>A0A9Q0X8R5_9SAUR</name>
<proteinExistence type="predicted"/>
<evidence type="ECO:0000313" key="3">
    <source>
        <dbReference type="Proteomes" id="UP001142489"/>
    </source>
</evidence>
<dbReference type="EMBL" id="JAPFRF010000023">
    <property type="protein sequence ID" value="KAJ7304403.1"/>
    <property type="molecule type" value="Genomic_DNA"/>
</dbReference>